<name>A0A926DN48_9FIRM</name>
<protein>
    <submittedName>
        <fullName evidence="1">DUF177 domain-containing protein</fullName>
    </submittedName>
</protein>
<dbReference type="PANTHER" id="PTHR34374">
    <property type="entry name" value="LARGE RIBOSOMAL RNA SUBUNIT ACCUMULATION PROTEIN YCED HOMOLOG 1, CHLOROPLASTIC"/>
    <property type="match status" value="1"/>
</dbReference>
<sequence>MLQVNVRSLLLDPRTVMEVQASEEKEPITIGGEIIRFTEPWDVRGTLANVGGAVIEFDAAVDTEVHMTCSRCMKDVRLPLHITVRQRFAPEQNPDGNPAEPEDDVMRFHGYRIDLQETIAEEVQLAIPMKVLCREDCKGLCPSCGKDLNEGPCGCHHEETDPRWDALKGLLH</sequence>
<dbReference type="PANTHER" id="PTHR34374:SF1">
    <property type="entry name" value="LARGE RIBOSOMAL RNA SUBUNIT ACCUMULATION PROTEIN YCED HOMOLOG 1, CHLOROPLASTIC"/>
    <property type="match status" value="1"/>
</dbReference>
<dbReference type="RefSeq" id="WP_177718549.1">
    <property type="nucleotide sequence ID" value="NZ_JACRSQ010000001.1"/>
</dbReference>
<dbReference type="InterPro" id="IPR003772">
    <property type="entry name" value="YceD"/>
</dbReference>
<keyword evidence="2" id="KW-1185">Reference proteome</keyword>
<gene>
    <name evidence="1" type="ORF">H8730_00590</name>
</gene>
<accession>A0A926DN48</accession>
<comment type="caution">
    <text evidence="1">The sequence shown here is derived from an EMBL/GenBank/DDBJ whole genome shotgun (WGS) entry which is preliminary data.</text>
</comment>
<reference evidence="1" key="1">
    <citation type="submission" date="2020-08" db="EMBL/GenBank/DDBJ databases">
        <title>Genome public.</title>
        <authorList>
            <person name="Liu C."/>
            <person name="Sun Q."/>
        </authorList>
    </citation>
    <scope>NUCLEOTIDE SEQUENCE</scope>
    <source>
        <strain evidence="1">NSJ-32</strain>
    </source>
</reference>
<evidence type="ECO:0000313" key="1">
    <source>
        <dbReference type="EMBL" id="MBC8542048.1"/>
    </source>
</evidence>
<organism evidence="1 2">
    <name type="scientific">Bianquea renquensis</name>
    <dbReference type="NCBI Taxonomy" id="2763661"/>
    <lineage>
        <taxon>Bacteria</taxon>
        <taxon>Bacillati</taxon>
        <taxon>Bacillota</taxon>
        <taxon>Clostridia</taxon>
        <taxon>Eubacteriales</taxon>
        <taxon>Bianqueaceae</taxon>
        <taxon>Bianquea</taxon>
    </lineage>
</organism>
<dbReference type="AlphaFoldDB" id="A0A926DN48"/>
<dbReference type="Proteomes" id="UP000657006">
    <property type="component" value="Unassembled WGS sequence"/>
</dbReference>
<dbReference type="EMBL" id="JACRSQ010000001">
    <property type="protein sequence ID" value="MBC8542048.1"/>
    <property type="molecule type" value="Genomic_DNA"/>
</dbReference>
<dbReference type="Pfam" id="PF02620">
    <property type="entry name" value="YceD"/>
    <property type="match status" value="1"/>
</dbReference>
<proteinExistence type="predicted"/>
<evidence type="ECO:0000313" key="2">
    <source>
        <dbReference type="Proteomes" id="UP000657006"/>
    </source>
</evidence>